<accession>A0A644ZVF4</accession>
<evidence type="ECO:0000313" key="1">
    <source>
        <dbReference type="EMBL" id="MPM44905.1"/>
    </source>
</evidence>
<dbReference type="EMBL" id="VSSQ01010663">
    <property type="protein sequence ID" value="MPM44905.1"/>
    <property type="molecule type" value="Genomic_DNA"/>
</dbReference>
<proteinExistence type="predicted"/>
<dbReference type="AlphaFoldDB" id="A0A644ZVF4"/>
<gene>
    <name evidence="1" type="ORF">SDC9_91587</name>
</gene>
<protein>
    <submittedName>
        <fullName evidence="1">Uncharacterized protein</fullName>
    </submittedName>
</protein>
<reference evidence="1" key="1">
    <citation type="submission" date="2019-08" db="EMBL/GenBank/DDBJ databases">
        <authorList>
            <person name="Kucharzyk K."/>
            <person name="Murdoch R.W."/>
            <person name="Higgins S."/>
            <person name="Loffler F."/>
        </authorList>
    </citation>
    <scope>NUCLEOTIDE SEQUENCE</scope>
</reference>
<organism evidence="1">
    <name type="scientific">bioreactor metagenome</name>
    <dbReference type="NCBI Taxonomy" id="1076179"/>
    <lineage>
        <taxon>unclassified sequences</taxon>
        <taxon>metagenomes</taxon>
        <taxon>ecological metagenomes</taxon>
    </lineage>
</organism>
<comment type="caution">
    <text evidence="1">The sequence shown here is derived from an EMBL/GenBank/DDBJ whole genome shotgun (WGS) entry which is preliminary data.</text>
</comment>
<sequence>MRELFKYPVVQAARTAASYQLLSQEALHAMGIAHVQRTLEQQQFEILFHSEALLRYPHLKAYREGEDLWWVIVESSMYPQTPSLGSDVARQLLIHAKSEEAKVFYAPVMFINTKNQNLGLPSRNGQFTALFNGFVPITRK</sequence>
<name>A0A644ZVF4_9ZZZZ</name>